<accession>A0A1S2L9C2</accession>
<keyword evidence="4" id="KW-1185">Reference proteome</keyword>
<dbReference type="EMBL" id="LQXD01000162">
    <property type="protein sequence ID" value="OIJ08357.1"/>
    <property type="molecule type" value="Genomic_DNA"/>
</dbReference>
<dbReference type="KEGG" id="aia:AWH56_015615"/>
<dbReference type="AlphaFoldDB" id="A0A1S2L9C2"/>
<organism evidence="2 4">
    <name type="scientific">Anaerobacillus isosaccharinicus</name>
    <dbReference type="NCBI Taxonomy" id="1532552"/>
    <lineage>
        <taxon>Bacteria</taxon>
        <taxon>Bacillati</taxon>
        <taxon>Bacillota</taxon>
        <taxon>Bacilli</taxon>
        <taxon>Bacillales</taxon>
        <taxon>Bacillaceae</taxon>
        <taxon>Anaerobacillus</taxon>
    </lineage>
</organism>
<dbReference type="OrthoDB" id="2967836at2"/>
<dbReference type="EMBL" id="CP063356">
    <property type="protein sequence ID" value="QOY34156.1"/>
    <property type="molecule type" value="Genomic_DNA"/>
</dbReference>
<gene>
    <name evidence="3" type="ORF">AWH56_015615</name>
    <name evidence="2" type="ORF">AWH56_19055</name>
</gene>
<feature type="region of interest" description="Disordered" evidence="1">
    <location>
        <begin position="1"/>
        <end position="76"/>
    </location>
</feature>
<evidence type="ECO:0000313" key="4">
    <source>
        <dbReference type="Proteomes" id="UP000180175"/>
    </source>
</evidence>
<reference evidence="2 4" key="1">
    <citation type="submission" date="2016-10" db="EMBL/GenBank/DDBJ databases">
        <title>Draft genome sequences of four alkaliphilic bacteria belonging to the Anaerobacillus genus.</title>
        <authorList>
            <person name="Bassil N.M."/>
            <person name="Lloyd J.R."/>
        </authorList>
    </citation>
    <scope>NUCLEOTIDE SEQUENCE [LARGE SCALE GENOMIC DNA]</scope>
    <source>
        <strain evidence="2 4">NB2006</strain>
    </source>
</reference>
<evidence type="ECO:0000313" key="2">
    <source>
        <dbReference type="EMBL" id="OIJ08357.1"/>
    </source>
</evidence>
<protein>
    <submittedName>
        <fullName evidence="2">Uncharacterized protein</fullName>
    </submittedName>
</protein>
<dbReference type="Proteomes" id="UP000180175">
    <property type="component" value="Chromosome"/>
</dbReference>
<reference evidence="3 4" key="3">
    <citation type="journal article" date="2019" name="Int. J. Syst. Evol. Microbiol.">
        <title>Anaerobacillus isosaccharinicus sp. nov., an alkaliphilic bacterium which degrades isosaccharinic acid.</title>
        <authorList>
            <person name="Bassil N.M."/>
            <person name="Lloyd J.R."/>
        </authorList>
    </citation>
    <scope>NUCLEOTIDE SEQUENCE [LARGE SCALE GENOMIC DNA]</scope>
    <source>
        <strain evidence="3 4">NB2006</strain>
    </source>
</reference>
<feature type="compositionally biased region" description="Basic and acidic residues" evidence="1">
    <location>
        <begin position="1"/>
        <end position="11"/>
    </location>
</feature>
<dbReference type="RefSeq" id="WP_071318544.1">
    <property type="nucleotide sequence ID" value="NZ_CP063356.2"/>
</dbReference>
<evidence type="ECO:0000313" key="3">
    <source>
        <dbReference type="EMBL" id="QOY34156.1"/>
    </source>
</evidence>
<sequence>MEENKQHEPYRGRSYFDSLMFGPPRRPVIPTEDQKATNEPVVDTQQVAEDPIETQKKEQPKQPIQENQNVNPKEQPQVDFVQMMQQFDTLMDYANKLGPSFKKMGPLFDLFKGFNNKK</sequence>
<reference evidence="3" key="4">
    <citation type="submission" date="2020-10" db="EMBL/GenBank/DDBJ databases">
        <authorList>
            <person name="Bassil N.M."/>
            <person name="Lloyd J.R."/>
        </authorList>
    </citation>
    <scope>NUCLEOTIDE SEQUENCE</scope>
    <source>
        <strain evidence="3">NB2006</strain>
    </source>
</reference>
<reference evidence="3 4" key="2">
    <citation type="journal article" date="2017" name="Genome Announc.">
        <title>Draft Genome Sequences of Four Alkaliphilic Bacteria Belonging to the Anaerobacillus Genus.</title>
        <authorList>
            <person name="Bassil N.M."/>
            <person name="Lloyd J.R."/>
        </authorList>
    </citation>
    <scope>NUCLEOTIDE SEQUENCE [LARGE SCALE GENOMIC DNA]</scope>
    <source>
        <strain evidence="3 4">NB2006</strain>
    </source>
</reference>
<name>A0A1S2L9C2_9BACI</name>
<proteinExistence type="predicted"/>
<evidence type="ECO:0000256" key="1">
    <source>
        <dbReference type="SAM" id="MobiDB-lite"/>
    </source>
</evidence>